<gene>
    <name evidence="1" type="ORF">BDN72DRAFT_754178</name>
</gene>
<evidence type="ECO:0000313" key="2">
    <source>
        <dbReference type="Proteomes" id="UP000308600"/>
    </source>
</evidence>
<reference evidence="1 2" key="1">
    <citation type="journal article" date="2019" name="Nat. Ecol. Evol.">
        <title>Megaphylogeny resolves global patterns of mushroom evolution.</title>
        <authorList>
            <person name="Varga T."/>
            <person name="Krizsan K."/>
            <person name="Foldi C."/>
            <person name="Dima B."/>
            <person name="Sanchez-Garcia M."/>
            <person name="Sanchez-Ramirez S."/>
            <person name="Szollosi G.J."/>
            <person name="Szarkandi J.G."/>
            <person name="Papp V."/>
            <person name="Albert L."/>
            <person name="Andreopoulos W."/>
            <person name="Angelini C."/>
            <person name="Antonin V."/>
            <person name="Barry K.W."/>
            <person name="Bougher N.L."/>
            <person name="Buchanan P."/>
            <person name="Buyck B."/>
            <person name="Bense V."/>
            <person name="Catcheside P."/>
            <person name="Chovatia M."/>
            <person name="Cooper J."/>
            <person name="Damon W."/>
            <person name="Desjardin D."/>
            <person name="Finy P."/>
            <person name="Geml J."/>
            <person name="Haridas S."/>
            <person name="Hughes K."/>
            <person name="Justo A."/>
            <person name="Karasinski D."/>
            <person name="Kautmanova I."/>
            <person name="Kiss B."/>
            <person name="Kocsube S."/>
            <person name="Kotiranta H."/>
            <person name="LaButti K.M."/>
            <person name="Lechner B.E."/>
            <person name="Liimatainen K."/>
            <person name="Lipzen A."/>
            <person name="Lukacs Z."/>
            <person name="Mihaltcheva S."/>
            <person name="Morgado L.N."/>
            <person name="Niskanen T."/>
            <person name="Noordeloos M.E."/>
            <person name="Ohm R.A."/>
            <person name="Ortiz-Santana B."/>
            <person name="Ovrebo C."/>
            <person name="Racz N."/>
            <person name="Riley R."/>
            <person name="Savchenko A."/>
            <person name="Shiryaev A."/>
            <person name="Soop K."/>
            <person name="Spirin V."/>
            <person name="Szebenyi C."/>
            <person name="Tomsovsky M."/>
            <person name="Tulloss R.E."/>
            <person name="Uehling J."/>
            <person name="Grigoriev I.V."/>
            <person name="Vagvolgyi C."/>
            <person name="Papp T."/>
            <person name="Martin F.M."/>
            <person name="Miettinen O."/>
            <person name="Hibbett D.S."/>
            <person name="Nagy L.G."/>
        </authorList>
    </citation>
    <scope>NUCLEOTIDE SEQUENCE [LARGE SCALE GENOMIC DNA]</scope>
    <source>
        <strain evidence="1 2">NL-1719</strain>
    </source>
</reference>
<sequence length="415" mass="44974">MATISTTTTTTTTTVVDGDATGSSSSTTPIELIFLGTGTSSSLPHVECLTAPPEAKPCRACLSTLSQTPEGKKNVRRNTGAALRMKAKDGRMVTIVIDAGKNFQAAALEWFPKYGLRRIDALLITHPHADAMNGLDDLRGWTLNEAIQSHIDVYVSPTTFVEVQRSFPYLVSKEFASGGGDVPQFKWHMINDKVPFEILDTGITVTPFSVHHGRVFSTVPPPGFMPTPSATTPSTPTKSADPLPKTRPGSPENPSVAVTKAEPAAPATEVIHPYLCFGFKFGSQLVYISDASHIPDDVWPIITSTASSPLPVLVLDCLRLRPHTSHFGLHTSIETSRRIDAKRTYWTGFSHDVAHDEYVTITEVVGGAQKDDEKLTEAEKAGLELIGQGKNIWVRPAHDGLRVFIDGTGVRDESY</sequence>
<proteinExistence type="predicted"/>
<organism evidence="1 2">
    <name type="scientific">Pluteus cervinus</name>
    <dbReference type="NCBI Taxonomy" id="181527"/>
    <lineage>
        <taxon>Eukaryota</taxon>
        <taxon>Fungi</taxon>
        <taxon>Dikarya</taxon>
        <taxon>Basidiomycota</taxon>
        <taxon>Agaricomycotina</taxon>
        <taxon>Agaricomycetes</taxon>
        <taxon>Agaricomycetidae</taxon>
        <taxon>Agaricales</taxon>
        <taxon>Pluteineae</taxon>
        <taxon>Pluteaceae</taxon>
        <taxon>Pluteus</taxon>
    </lineage>
</organism>
<evidence type="ECO:0000313" key="1">
    <source>
        <dbReference type="EMBL" id="TFK76751.1"/>
    </source>
</evidence>
<protein>
    <submittedName>
        <fullName evidence="1">Uncharacterized protein</fullName>
    </submittedName>
</protein>
<keyword evidence="2" id="KW-1185">Reference proteome</keyword>
<dbReference type="EMBL" id="ML208259">
    <property type="protein sequence ID" value="TFK76751.1"/>
    <property type="molecule type" value="Genomic_DNA"/>
</dbReference>
<name>A0ACD3BFR6_9AGAR</name>
<accession>A0ACD3BFR6</accession>
<dbReference type="Proteomes" id="UP000308600">
    <property type="component" value="Unassembled WGS sequence"/>
</dbReference>